<dbReference type="GO" id="GO:0008757">
    <property type="term" value="F:S-adenosylmethionine-dependent methyltransferase activity"/>
    <property type="evidence" value="ECO:0007669"/>
    <property type="project" value="InterPro"/>
</dbReference>
<dbReference type="InterPro" id="IPR049625">
    <property type="entry name" value="Glyco_transf_61_cat"/>
</dbReference>
<dbReference type="Pfam" id="PF04577">
    <property type="entry name" value="Glyco_transf_61"/>
    <property type="match status" value="1"/>
</dbReference>
<dbReference type="InterPro" id="IPR013216">
    <property type="entry name" value="Methyltransf_11"/>
</dbReference>
<dbReference type="Gene3D" id="3.40.50.150">
    <property type="entry name" value="Vaccinia Virus protein VP39"/>
    <property type="match status" value="1"/>
</dbReference>
<evidence type="ECO:0000256" key="2">
    <source>
        <dbReference type="ARBA" id="ARBA00022679"/>
    </source>
</evidence>
<dbReference type="PANTHER" id="PTHR20961">
    <property type="entry name" value="GLYCOSYLTRANSFERASE"/>
    <property type="match status" value="1"/>
</dbReference>
<evidence type="ECO:0000313" key="7">
    <source>
        <dbReference type="EMBL" id="EFN56771.1"/>
    </source>
</evidence>
<dbReference type="SUPFAM" id="SSF53335">
    <property type="entry name" value="S-adenosyl-L-methionine-dependent methyltransferases"/>
    <property type="match status" value="1"/>
</dbReference>
<dbReference type="InterPro" id="IPR029063">
    <property type="entry name" value="SAM-dependent_MTases_sf"/>
</dbReference>
<evidence type="ECO:0000259" key="6">
    <source>
        <dbReference type="Pfam" id="PF08241"/>
    </source>
</evidence>
<keyword evidence="1" id="KW-0328">Glycosyltransferase</keyword>
<dbReference type="InterPro" id="IPR007657">
    <property type="entry name" value="Glycosyltransferase_61"/>
</dbReference>
<keyword evidence="3" id="KW-0325">Glycoprotein</keyword>
<name>E1ZC95_CHLVA</name>
<dbReference type="PANTHER" id="PTHR20961:SF124">
    <property type="entry name" value="GLYCOSYLTRANSFERASE"/>
    <property type="match status" value="1"/>
</dbReference>
<dbReference type="Pfam" id="PF08241">
    <property type="entry name" value="Methyltransf_11"/>
    <property type="match status" value="1"/>
</dbReference>
<evidence type="ECO:0000313" key="8">
    <source>
        <dbReference type="Proteomes" id="UP000008141"/>
    </source>
</evidence>
<organism evidence="8">
    <name type="scientific">Chlorella variabilis</name>
    <name type="common">Green alga</name>
    <dbReference type="NCBI Taxonomy" id="554065"/>
    <lineage>
        <taxon>Eukaryota</taxon>
        <taxon>Viridiplantae</taxon>
        <taxon>Chlorophyta</taxon>
        <taxon>core chlorophytes</taxon>
        <taxon>Trebouxiophyceae</taxon>
        <taxon>Chlorellales</taxon>
        <taxon>Chlorellaceae</taxon>
        <taxon>Chlorella clade</taxon>
        <taxon>Chlorella</taxon>
    </lineage>
</organism>
<reference evidence="7 8" key="1">
    <citation type="journal article" date="2010" name="Plant Cell">
        <title>The Chlorella variabilis NC64A genome reveals adaptation to photosymbiosis, coevolution with viruses, and cryptic sex.</title>
        <authorList>
            <person name="Blanc G."/>
            <person name="Duncan G."/>
            <person name="Agarkova I."/>
            <person name="Borodovsky M."/>
            <person name="Gurnon J."/>
            <person name="Kuo A."/>
            <person name="Lindquist E."/>
            <person name="Lucas S."/>
            <person name="Pangilinan J."/>
            <person name="Polle J."/>
            <person name="Salamov A."/>
            <person name="Terry A."/>
            <person name="Yamada T."/>
            <person name="Dunigan D.D."/>
            <person name="Grigoriev I.V."/>
            <person name="Claverie J.M."/>
            <person name="Van Etten J.L."/>
        </authorList>
    </citation>
    <scope>NUCLEOTIDE SEQUENCE [LARGE SCALE GENOMIC DNA]</scope>
    <source>
        <strain evidence="7 8">NC64A</strain>
    </source>
</reference>
<dbReference type="CDD" id="cd02440">
    <property type="entry name" value="AdoMet_MTases"/>
    <property type="match status" value="1"/>
</dbReference>
<dbReference type="KEGG" id="cvr:CHLNCDRAFT_57495"/>
<dbReference type="AlphaFoldDB" id="E1ZC95"/>
<dbReference type="RefSeq" id="XP_005848873.1">
    <property type="nucleotide sequence ID" value="XM_005848811.1"/>
</dbReference>
<dbReference type="GeneID" id="17356008"/>
<evidence type="ECO:0000256" key="3">
    <source>
        <dbReference type="ARBA" id="ARBA00023180"/>
    </source>
</evidence>
<dbReference type="Proteomes" id="UP000008141">
    <property type="component" value="Unassembled WGS sequence"/>
</dbReference>
<dbReference type="eggNOG" id="ENOG502R2IX">
    <property type="taxonomic scope" value="Eukaryota"/>
</dbReference>
<dbReference type="PROSITE" id="PS51318">
    <property type="entry name" value="TAT"/>
    <property type="match status" value="1"/>
</dbReference>
<keyword evidence="2" id="KW-0808">Transferase</keyword>
<feature type="domain" description="Glycosyltransferase 61 catalytic" evidence="5">
    <location>
        <begin position="598"/>
        <end position="699"/>
    </location>
</feature>
<keyword evidence="8" id="KW-1185">Reference proteome</keyword>
<sequence>MRQPPDSRGSRVQRRQLLQAVFALVLAIGSFLLGQRSSAPHSHAARSAKLLPGSEDGGNGVAVGDAAQSIKVTSSVTVSNCPDLQVDLAYDVVATAARRIQDPKFNESWVPLRRPGFQPPNNPDQQALYDKMWTGDDSYKKSSCWGCRFVGDVVARLDFDTVLDAGTGNGGIVRAMQLRGKSALGIELSQAVLERDAMDLLKAGRVEQGSLTDLPYQDKQFDVVFSSDVLEHILPEQADAVVSELVRVAKRHIVLSISLKSYENVKLHSLLRPRHWWEAKFEQHGVKTNRALVWALQQKENRRAASIFRRANDEFFQCRMEGSDVDGGKYEVCVVSTDVCLDNPYLILHSEEYQQVGLRQAARMPSLKSRGPWGNGIKMRYPWLMGGVKRGSEVEAELRRASRTSASRRLRYMFMDPRLDDRQVPLPLLRPASSMEPRGYLARPSWSSCTVPVIWRPMWQDNLGHAFRDTGSQLLSALEATPWREHIKLVLLTGDGLGMFPHLELILGSLSTMSAESFADFSTRLPHWASWSSPPCRASKRGPPPKPPSYEGTEQRCFRQLFFCGNGTLGTPSTQYRLGQHMVQWMRKEQLLPQPAAPPCTGACKLRLRGGIVTLRLAFHKRSSSGRQLLNTAELIEQCKGWTYVPRGGRTTYKLECSEVEFVDLPSGAAAALEADVFVGMHGANLHNSMFLQPGSSVVEVIPFEYDSSPWGHALAKFNMDDPTSQLLWWSIVACDGALSAPGIVEAEGVFDKLQDKSTNNYARNRSVRLRWAALEAVLRRIVDARGKAEAYRRGYFETGDWRVFMWEGDIQSPTHPGNLTCPYYLGRQAPAPASVGHGAATPTGGL</sequence>
<feature type="region of interest" description="Disordered" evidence="4">
    <location>
        <begin position="531"/>
        <end position="552"/>
    </location>
</feature>
<evidence type="ECO:0000259" key="5">
    <source>
        <dbReference type="Pfam" id="PF04577"/>
    </source>
</evidence>
<dbReference type="InterPro" id="IPR006311">
    <property type="entry name" value="TAT_signal"/>
</dbReference>
<feature type="domain" description="Methyltransferase type 11" evidence="6">
    <location>
        <begin position="163"/>
        <end position="251"/>
    </location>
</feature>
<accession>E1ZC95</accession>
<evidence type="ECO:0000256" key="1">
    <source>
        <dbReference type="ARBA" id="ARBA00022676"/>
    </source>
</evidence>
<dbReference type="OrthoDB" id="529273at2759"/>
<protein>
    <submittedName>
        <fullName evidence="7">Uncharacterized protein</fullName>
    </submittedName>
</protein>
<dbReference type="EMBL" id="GL433841">
    <property type="protein sequence ID" value="EFN56771.1"/>
    <property type="molecule type" value="Genomic_DNA"/>
</dbReference>
<dbReference type="InParanoid" id="E1ZC95"/>
<gene>
    <name evidence="7" type="ORF">CHLNCDRAFT_57495</name>
</gene>
<dbReference type="GO" id="GO:0005794">
    <property type="term" value="C:Golgi apparatus"/>
    <property type="evidence" value="ECO:0007669"/>
    <property type="project" value="UniProtKB-ARBA"/>
</dbReference>
<dbReference type="GO" id="GO:0016763">
    <property type="term" value="F:pentosyltransferase activity"/>
    <property type="evidence" value="ECO:0007669"/>
    <property type="project" value="UniProtKB-ARBA"/>
</dbReference>
<evidence type="ECO:0000256" key="4">
    <source>
        <dbReference type="SAM" id="MobiDB-lite"/>
    </source>
</evidence>
<proteinExistence type="predicted"/>